<dbReference type="KEGG" id="tbi:Tbis_3026"/>
<dbReference type="eggNOG" id="ENOG5030NRI">
    <property type="taxonomic scope" value="Bacteria"/>
</dbReference>
<sequence length="216" mass="23015">MVAAVVIAVAVTLIVVLGAFLMIASIGRSLAAPPKPSGKPAAPGAAAPAGEPGYLDPRTIRVGDTVGVQGTRYRCIGALTVTWQGENWTEYFLEDADRRVRSLTVEERRGGDGGDVSHLAVILWTPIPTEGMIPAKRMLIVDGVEFHPVERGTAAFRSEGITGFPDRGLLDFADYRSADGRMLSFQRAQGGRWEACYAQPLPPGTITVERATRPGG</sequence>
<evidence type="ECO:0000313" key="3">
    <source>
        <dbReference type="Proteomes" id="UP000006640"/>
    </source>
</evidence>
<dbReference type="Pfam" id="PF13785">
    <property type="entry name" value="DUF4178"/>
    <property type="match status" value="1"/>
</dbReference>
<dbReference type="HOGENOM" id="CLU_096023_0_0_11"/>
<evidence type="ECO:0000259" key="1">
    <source>
        <dbReference type="Pfam" id="PF13785"/>
    </source>
</evidence>
<gene>
    <name evidence="2" type="ordered locus">Tbis_3026</name>
</gene>
<dbReference type="InterPro" id="IPR025235">
    <property type="entry name" value="DUF4178"/>
</dbReference>
<keyword evidence="3" id="KW-1185">Reference proteome</keyword>
<evidence type="ECO:0000313" key="2">
    <source>
        <dbReference type="EMBL" id="ADG89723.1"/>
    </source>
</evidence>
<feature type="domain" description="DUF4178" evidence="1">
    <location>
        <begin position="61"/>
        <end position="203"/>
    </location>
</feature>
<reference evidence="2 3" key="1">
    <citation type="submission" date="2010-01" db="EMBL/GenBank/DDBJ databases">
        <title>The complete genome of Thermobispora bispora DSM 43833.</title>
        <authorList>
            <consortium name="US DOE Joint Genome Institute (JGI-PGF)"/>
            <person name="Lucas S."/>
            <person name="Copeland A."/>
            <person name="Lapidus A."/>
            <person name="Glavina del Rio T."/>
            <person name="Dalin E."/>
            <person name="Tice H."/>
            <person name="Bruce D."/>
            <person name="Goodwin L."/>
            <person name="Pitluck S."/>
            <person name="Kyrpides N."/>
            <person name="Mavromatis K."/>
            <person name="Ivanova N."/>
            <person name="Mikhailova N."/>
            <person name="Chertkov O."/>
            <person name="Brettin T."/>
            <person name="Detter J.C."/>
            <person name="Han C."/>
            <person name="Larimer F."/>
            <person name="Land M."/>
            <person name="Hauser L."/>
            <person name="Markowitz V."/>
            <person name="Cheng J.-F."/>
            <person name="Hugenholtz P."/>
            <person name="Woyke T."/>
            <person name="Wu D."/>
            <person name="Jando M."/>
            <person name="Schneider S."/>
            <person name="Klenk H.-P."/>
            <person name="Eisen J.A."/>
        </authorList>
    </citation>
    <scope>NUCLEOTIDE SEQUENCE [LARGE SCALE GENOMIC DNA]</scope>
    <source>
        <strain evidence="3">ATCC 19993 / DSM 43833 / CBS 139.67 / JCM 10125 / KCTC 9307 / NBRC 14880 / R51</strain>
    </source>
</reference>
<dbReference type="STRING" id="469371.Tbis_3026"/>
<protein>
    <recommendedName>
        <fullName evidence="1">DUF4178 domain-containing protein</fullName>
    </recommendedName>
</protein>
<dbReference type="AlphaFoldDB" id="D6Y7L2"/>
<dbReference type="Proteomes" id="UP000006640">
    <property type="component" value="Chromosome"/>
</dbReference>
<accession>D6Y7L2</accession>
<name>D6Y7L2_THEBD</name>
<dbReference type="EMBL" id="CP001874">
    <property type="protein sequence ID" value="ADG89723.1"/>
    <property type="molecule type" value="Genomic_DNA"/>
</dbReference>
<proteinExistence type="predicted"/>
<dbReference type="RefSeq" id="WP_013133256.1">
    <property type="nucleotide sequence ID" value="NC_014165.1"/>
</dbReference>
<organism evidence="2 3">
    <name type="scientific">Thermobispora bispora (strain ATCC 19993 / DSM 43833 / CBS 139.67 / JCM 10125 / KCTC 9307 / NBRC 14880 / R51)</name>
    <dbReference type="NCBI Taxonomy" id="469371"/>
    <lineage>
        <taxon>Bacteria</taxon>
        <taxon>Bacillati</taxon>
        <taxon>Actinomycetota</taxon>
        <taxon>Actinomycetes</taxon>
        <taxon>Streptosporangiales</taxon>
        <taxon>Streptosporangiaceae</taxon>
        <taxon>Thermobispora</taxon>
    </lineage>
</organism>